<organism evidence="7 8">
    <name type="scientific">Cinara cedri</name>
    <dbReference type="NCBI Taxonomy" id="506608"/>
    <lineage>
        <taxon>Eukaryota</taxon>
        <taxon>Metazoa</taxon>
        <taxon>Ecdysozoa</taxon>
        <taxon>Arthropoda</taxon>
        <taxon>Hexapoda</taxon>
        <taxon>Insecta</taxon>
        <taxon>Pterygota</taxon>
        <taxon>Neoptera</taxon>
        <taxon>Paraneoptera</taxon>
        <taxon>Hemiptera</taxon>
        <taxon>Sternorrhyncha</taxon>
        <taxon>Aphidomorpha</taxon>
        <taxon>Aphidoidea</taxon>
        <taxon>Aphididae</taxon>
        <taxon>Lachninae</taxon>
        <taxon>Cinara</taxon>
    </lineage>
</organism>
<evidence type="ECO:0000259" key="6">
    <source>
        <dbReference type="PROSITE" id="PS50157"/>
    </source>
</evidence>
<keyword evidence="2" id="KW-0677">Repeat</keyword>
<dbReference type="InterPro" id="IPR013087">
    <property type="entry name" value="Znf_C2H2_type"/>
</dbReference>
<dbReference type="PROSITE" id="PS50157">
    <property type="entry name" value="ZINC_FINGER_C2H2_2"/>
    <property type="match status" value="1"/>
</dbReference>
<dbReference type="SMART" id="SM00355">
    <property type="entry name" value="ZnF_C2H2"/>
    <property type="match status" value="1"/>
</dbReference>
<dbReference type="EMBL" id="CABPRJ010001434">
    <property type="protein sequence ID" value="VVC36537.1"/>
    <property type="molecule type" value="Genomic_DNA"/>
</dbReference>
<dbReference type="PROSITE" id="PS00028">
    <property type="entry name" value="ZINC_FINGER_C2H2_1"/>
    <property type="match status" value="1"/>
</dbReference>
<evidence type="ECO:0000256" key="2">
    <source>
        <dbReference type="ARBA" id="ARBA00022737"/>
    </source>
</evidence>
<reference evidence="7 8" key="1">
    <citation type="submission" date="2019-08" db="EMBL/GenBank/DDBJ databases">
        <authorList>
            <person name="Alioto T."/>
            <person name="Alioto T."/>
            <person name="Gomez Garrido J."/>
        </authorList>
    </citation>
    <scope>NUCLEOTIDE SEQUENCE [LARGE SCALE GENOMIC DNA]</scope>
</reference>
<name>A0A5E4MW40_9HEMI</name>
<evidence type="ECO:0000313" key="8">
    <source>
        <dbReference type="Proteomes" id="UP000325440"/>
    </source>
</evidence>
<keyword evidence="8" id="KW-1185">Reference proteome</keyword>
<dbReference type="SUPFAM" id="SSF57667">
    <property type="entry name" value="beta-beta-alpha zinc fingers"/>
    <property type="match status" value="1"/>
</dbReference>
<dbReference type="InterPro" id="IPR036236">
    <property type="entry name" value="Znf_C2H2_sf"/>
</dbReference>
<dbReference type="Gene3D" id="3.30.160.60">
    <property type="entry name" value="Classic Zinc Finger"/>
    <property type="match status" value="1"/>
</dbReference>
<dbReference type="Proteomes" id="UP000325440">
    <property type="component" value="Unassembled WGS sequence"/>
</dbReference>
<evidence type="ECO:0000256" key="1">
    <source>
        <dbReference type="ARBA" id="ARBA00022723"/>
    </source>
</evidence>
<dbReference type="AlphaFoldDB" id="A0A5E4MW40"/>
<evidence type="ECO:0000313" key="7">
    <source>
        <dbReference type="EMBL" id="VVC36537.1"/>
    </source>
</evidence>
<sequence length="147" mass="17088">MQNGKVIKHIDKLDYNNPILISSCMESQILKKNRFAELKCEIDVINDTHFFSSSIIIENNDLEFVYNVQTEYGNKPYICSICKKWFGRLSTFLSHMKVHNTSRKSINRCSLCGCLTFFSSKELTKKNNKAIISNKTPFKCRICQIIF</sequence>
<proteinExistence type="predicted"/>
<protein>
    <submittedName>
        <fullName evidence="7">Zinc finger C2H2-type</fullName>
    </submittedName>
</protein>
<gene>
    <name evidence="7" type="ORF">CINCED_3A018824</name>
</gene>
<dbReference type="OrthoDB" id="6514753at2759"/>
<keyword evidence="1" id="KW-0479">Metal-binding</keyword>
<evidence type="ECO:0000256" key="3">
    <source>
        <dbReference type="ARBA" id="ARBA00022771"/>
    </source>
</evidence>
<dbReference type="GO" id="GO:0008270">
    <property type="term" value="F:zinc ion binding"/>
    <property type="evidence" value="ECO:0007669"/>
    <property type="project" value="UniProtKB-KW"/>
</dbReference>
<evidence type="ECO:0000256" key="5">
    <source>
        <dbReference type="PROSITE-ProRule" id="PRU00042"/>
    </source>
</evidence>
<dbReference type="FunFam" id="3.30.160.60:FF:000624">
    <property type="entry name" value="zinc finger protein 697"/>
    <property type="match status" value="1"/>
</dbReference>
<keyword evidence="3 5" id="KW-0863">Zinc-finger</keyword>
<evidence type="ECO:0000256" key="4">
    <source>
        <dbReference type="ARBA" id="ARBA00022833"/>
    </source>
</evidence>
<accession>A0A5E4MW40</accession>
<feature type="domain" description="C2H2-type" evidence="6">
    <location>
        <begin position="77"/>
        <end position="104"/>
    </location>
</feature>
<keyword evidence="4" id="KW-0862">Zinc</keyword>